<evidence type="ECO:0000256" key="8">
    <source>
        <dbReference type="ARBA" id="ARBA00022989"/>
    </source>
</evidence>
<evidence type="ECO:0000256" key="7">
    <source>
        <dbReference type="ARBA" id="ARBA00022729"/>
    </source>
</evidence>
<dbReference type="FunFam" id="3.40.50.2000:FF:000038">
    <property type="entry name" value="UDP-GlucuronosylTransferase"/>
    <property type="match status" value="1"/>
</dbReference>
<dbReference type="STRING" id="131310.A0A0N4ZIS6"/>
<comment type="catalytic activity">
    <reaction evidence="10">
        <text>glucuronate acceptor + UDP-alpha-D-glucuronate = acceptor beta-D-glucuronoside + UDP + H(+)</text>
        <dbReference type="Rhea" id="RHEA:21032"/>
        <dbReference type="ChEBI" id="CHEBI:15378"/>
        <dbReference type="ChEBI" id="CHEBI:58052"/>
        <dbReference type="ChEBI" id="CHEBI:58223"/>
        <dbReference type="ChEBI" id="CHEBI:132367"/>
        <dbReference type="ChEBI" id="CHEBI:132368"/>
        <dbReference type="EC" id="2.4.1.17"/>
    </reaction>
</comment>
<protein>
    <recommendedName>
        <fullName evidence="3">glucuronosyltransferase</fullName>
        <ecNumber evidence="3">2.4.1.17</ecNumber>
    </recommendedName>
</protein>
<evidence type="ECO:0000256" key="2">
    <source>
        <dbReference type="ARBA" id="ARBA00009995"/>
    </source>
</evidence>
<keyword evidence="4" id="KW-0328">Glycosyltransferase</keyword>
<dbReference type="EC" id="2.4.1.17" evidence="3"/>
<accession>A0A0N4ZIS6</accession>
<evidence type="ECO:0000256" key="1">
    <source>
        <dbReference type="ARBA" id="ARBA00004167"/>
    </source>
</evidence>
<evidence type="ECO:0000256" key="11">
    <source>
        <dbReference type="SAM" id="Phobius"/>
    </source>
</evidence>
<keyword evidence="12" id="KW-1185">Reference proteome</keyword>
<dbReference type="Gene3D" id="3.40.50.2000">
    <property type="entry name" value="Glycogen Phosphorylase B"/>
    <property type="match status" value="1"/>
</dbReference>
<sequence>MFPFLIFLSIVINTLSYKILIFNPMFATSHIKYMNNLGDLLQEGGHNVTILRAPMAKYLEHIKAKKAKEIGLKYRSEIIDKKAEVMKVVTKDSWTQRNTENPFSIVSELYGASIWFAETCEFVIQDQELMEVLTNEKFDLGIVEAFIPCGYGVLNYLNITKHVSVMSGAPFDSFYSRFGLSIFNTLIPSITSPFTPDMTYFQRVYNFFAHISMEIVHYNHNRFGNQVFRKYEKTKDIDLDEEFKKTAFFVSNDDPIVSYSVPQCPKILRLGGLLTGEPKPLDEMFNTLLSKRDKNVVISFGSIAQSYLMTDEMKMGLVKVFKAFPNVTFIWKYEKERPNILNGIDNVETFKWIPQVDLLNDTRVSLLVTHGGMNTLNEVAKFGVPVLSMPLFGDQPRNSKMYEFAKIGKMFDKKYLGKDNDYVVLLFKELLENKMYTENAKKISILIKNRPYDLKETFLKHIDYAAKFGNIEQLSVYSKDLTWWKFAMLDIFAGIIFVIFLIIYTALRIYKNIKLMVSYVKSHEKED</sequence>
<dbReference type="AlphaFoldDB" id="A0A0N4ZIS6"/>
<evidence type="ECO:0000313" key="13">
    <source>
        <dbReference type="WBParaSite" id="PTRK_0000783800.1"/>
    </source>
</evidence>
<dbReference type="CDD" id="cd03784">
    <property type="entry name" value="GT1_Gtf-like"/>
    <property type="match status" value="1"/>
</dbReference>
<dbReference type="WBParaSite" id="PTRK_0000783800.1">
    <property type="protein sequence ID" value="PTRK_0000783800.1"/>
    <property type="gene ID" value="PTRK_0000783800"/>
</dbReference>
<evidence type="ECO:0000256" key="5">
    <source>
        <dbReference type="ARBA" id="ARBA00022679"/>
    </source>
</evidence>
<dbReference type="GO" id="GO:0015020">
    <property type="term" value="F:glucuronosyltransferase activity"/>
    <property type="evidence" value="ECO:0007669"/>
    <property type="project" value="UniProtKB-EC"/>
</dbReference>
<dbReference type="GO" id="GO:0016020">
    <property type="term" value="C:membrane"/>
    <property type="evidence" value="ECO:0007669"/>
    <property type="project" value="UniProtKB-SubCell"/>
</dbReference>
<evidence type="ECO:0000256" key="10">
    <source>
        <dbReference type="ARBA" id="ARBA00047475"/>
    </source>
</evidence>
<comment type="subcellular location">
    <subcellularLocation>
        <location evidence="1">Membrane</location>
        <topology evidence="1">Single-pass membrane protein</topology>
    </subcellularLocation>
</comment>
<dbReference type="SUPFAM" id="SSF53756">
    <property type="entry name" value="UDP-Glycosyltransferase/glycogen phosphorylase"/>
    <property type="match status" value="1"/>
</dbReference>
<evidence type="ECO:0000256" key="4">
    <source>
        <dbReference type="ARBA" id="ARBA00022676"/>
    </source>
</evidence>
<dbReference type="Proteomes" id="UP000038045">
    <property type="component" value="Unplaced"/>
</dbReference>
<keyword evidence="9 11" id="KW-0472">Membrane</keyword>
<proteinExistence type="inferred from homology"/>
<dbReference type="PANTHER" id="PTHR48043:SF23">
    <property type="entry name" value="UDP-GLUCURONOSYLTRANSFERASE"/>
    <property type="match status" value="1"/>
</dbReference>
<evidence type="ECO:0000313" key="12">
    <source>
        <dbReference type="Proteomes" id="UP000038045"/>
    </source>
</evidence>
<keyword evidence="8 11" id="KW-1133">Transmembrane helix</keyword>
<evidence type="ECO:0000256" key="9">
    <source>
        <dbReference type="ARBA" id="ARBA00023136"/>
    </source>
</evidence>
<dbReference type="InterPro" id="IPR050271">
    <property type="entry name" value="UDP-glycosyltransferase"/>
</dbReference>
<evidence type="ECO:0000256" key="3">
    <source>
        <dbReference type="ARBA" id="ARBA00012544"/>
    </source>
</evidence>
<keyword evidence="6 11" id="KW-0812">Transmembrane</keyword>
<keyword evidence="7" id="KW-0732">Signal</keyword>
<comment type="similarity">
    <text evidence="2">Belongs to the UDP-glycosyltransferase family.</text>
</comment>
<dbReference type="Pfam" id="PF00201">
    <property type="entry name" value="UDPGT"/>
    <property type="match status" value="1"/>
</dbReference>
<evidence type="ECO:0000256" key="6">
    <source>
        <dbReference type="ARBA" id="ARBA00022692"/>
    </source>
</evidence>
<name>A0A0N4ZIS6_PARTI</name>
<dbReference type="InterPro" id="IPR002213">
    <property type="entry name" value="UDP_glucos_trans"/>
</dbReference>
<keyword evidence="5" id="KW-0808">Transferase</keyword>
<organism evidence="12 13">
    <name type="scientific">Parastrongyloides trichosuri</name>
    <name type="common">Possum-specific nematode worm</name>
    <dbReference type="NCBI Taxonomy" id="131310"/>
    <lineage>
        <taxon>Eukaryota</taxon>
        <taxon>Metazoa</taxon>
        <taxon>Ecdysozoa</taxon>
        <taxon>Nematoda</taxon>
        <taxon>Chromadorea</taxon>
        <taxon>Rhabditida</taxon>
        <taxon>Tylenchina</taxon>
        <taxon>Panagrolaimomorpha</taxon>
        <taxon>Strongyloidoidea</taxon>
        <taxon>Strongyloididae</taxon>
        <taxon>Parastrongyloides</taxon>
    </lineage>
</organism>
<reference evidence="13" key="1">
    <citation type="submission" date="2017-02" db="UniProtKB">
        <authorList>
            <consortium name="WormBaseParasite"/>
        </authorList>
    </citation>
    <scope>IDENTIFICATION</scope>
</reference>
<dbReference type="PANTHER" id="PTHR48043">
    <property type="entry name" value="EG:EG0003.4 PROTEIN-RELATED"/>
    <property type="match status" value="1"/>
</dbReference>
<feature type="transmembrane region" description="Helical" evidence="11">
    <location>
        <begin position="483"/>
        <end position="507"/>
    </location>
</feature>